<evidence type="ECO:0000313" key="3">
    <source>
        <dbReference type="EMBL" id="KAK8882230.1"/>
    </source>
</evidence>
<feature type="compositionally biased region" description="Polar residues" evidence="2">
    <location>
        <begin position="23"/>
        <end position="51"/>
    </location>
</feature>
<feature type="compositionally biased region" description="Basic residues" evidence="2">
    <location>
        <begin position="309"/>
        <end position="321"/>
    </location>
</feature>
<feature type="region of interest" description="Disordered" evidence="2">
    <location>
        <begin position="393"/>
        <end position="415"/>
    </location>
</feature>
<feature type="compositionally biased region" description="Low complexity" evidence="2">
    <location>
        <begin position="65"/>
        <end position="74"/>
    </location>
</feature>
<feature type="region of interest" description="Disordered" evidence="2">
    <location>
        <begin position="192"/>
        <end position="213"/>
    </location>
</feature>
<dbReference type="Proteomes" id="UP001470230">
    <property type="component" value="Unassembled WGS sequence"/>
</dbReference>
<feature type="compositionally biased region" description="Acidic residues" evidence="2">
    <location>
        <begin position="326"/>
        <end position="336"/>
    </location>
</feature>
<accession>A0ABR2JWK1</accession>
<feature type="region of interest" description="Disordered" evidence="2">
    <location>
        <begin position="289"/>
        <end position="343"/>
    </location>
</feature>
<feature type="compositionally biased region" description="Low complexity" evidence="2">
    <location>
        <begin position="289"/>
        <end position="306"/>
    </location>
</feature>
<name>A0ABR2JWK1_9EUKA</name>
<dbReference type="PANTHER" id="PTHR47026:SF2">
    <property type="entry name" value="FLAGELLAR ASSOCIATED PROTEIN"/>
    <property type="match status" value="1"/>
</dbReference>
<sequence>MADEQNSAIADIDPAQTDDKALASQNLNENENDQDITIQNENQIDQNSPNNNKDEDEASSSISTNPSPENTKNSESSEKNESSQTEIQLPDDNTQKDEDFIPNSNDAINEDKNKNNNSQLELQADIPETEKDNALQHPSSENLSKGEKTNEESNEEKNNDHAIGIISQHKSDAQILKPVLNQPPISVFNIPQPINSNNNNNLNDSGQNNDQSMLRSLPTNVITAEQGSSEASKSGPQIFHRHISITNNNNSPLSPIQQHFSVPVISVHNNSVLSMSSAPKPIVPVIATNNPLSSNSTPNPISNTETSTRKHHHHHHHRRHQKEQEQEQEPDIDDQDFYTTSPKSALLIPPRDLQEFLSREDDEPELDLTPQTSAILDTIKKTGKLRFNLPSSTATVSARNSSKKSGNTNSISARNTVAATSQDGVNCRPNIIRKLQRDKVNAIIKGRYDEAKEADVLSKRVTDAVLESVEEDRRYERLRQIEEKLEEEKRTFSEFHKEWIEKVKEEEEVLKSRMNSLEEIHVAELREFENKWNSEDFLRRFSKPSASLLQLKAIERSMVIAKMFDDAKVVKSRAEQLERIETREQQNRAESEMKVERQRLLDRQNREMAGLKEKCNSLLNIVKRNMEREEAPFKARISKLEADLKSGNENKSKMVTSVISPRGGNELLTAKTAFKFSAFKVTTQSMKLKIKPLGSVTMNEKKKSKGSKK</sequence>
<evidence type="ECO:0000256" key="2">
    <source>
        <dbReference type="SAM" id="MobiDB-lite"/>
    </source>
</evidence>
<protein>
    <submittedName>
        <fullName evidence="3">Uncharacterized protein</fullName>
    </submittedName>
</protein>
<keyword evidence="1" id="KW-0175">Coiled coil</keyword>
<proteinExistence type="predicted"/>
<feature type="compositionally biased region" description="Basic and acidic residues" evidence="2">
    <location>
        <begin position="144"/>
        <end position="157"/>
    </location>
</feature>
<feature type="compositionally biased region" description="Low complexity" evidence="2">
    <location>
        <begin position="192"/>
        <end position="210"/>
    </location>
</feature>
<feature type="coiled-coil region" evidence="1">
    <location>
        <begin position="468"/>
        <end position="520"/>
    </location>
</feature>
<feature type="coiled-coil region" evidence="1">
    <location>
        <begin position="594"/>
        <end position="621"/>
    </location>
</feature>
<gene>
    <name evidence="3" type="ORF">M9Y10_044871</name>
</gene>
<dbReference type="PANTHER" id="PTHR47026">
    <property type="entry name" value="PIGMENTOSA GTPASE REGULATOR-LIKE PROTEIN, PUTATIVE-RELATED"/>
    <property type="match status" value="1"/>
</dbReference>
<reference evidence="3 4" key="1">
    <citation type="submission" date="2024-04" db="EMBL/GenBank/DDBJ databases">
        <title>Tritrichomonas musculus Genome.</title>
        <authorList>
            <person name="Alves-Ferreira E."/>
            <person name="Grigg M."/>
            <person name="Lorenzi H."/>
            <person name="Galac M."/>
        </authorList>
    </citation>
    <scope>NUCLEOTIDE SEQUENCE [LARGE SCALE GENOMIC DNA]</scope>
    <source>
        <strain evidence="3 4">EAF2021</strain>
    </source>
</reference>
<dbReference type="EMBL" id="JAPFFF010000009">
    <property type="protein sequence ID" value="KAK8882230.1"/>
    <property type="molecule type" value="Genomic_DNA"/>
</dbReference>
<evidence type="ECO:0000313" key="4">
    <source>
        <dbReference type="Proteomes" id="UP001470230"/>
    </source>
</evidence>
<organism evidence="3 4">
    <name type="scientific">Tritrichomonas musculus</name>
    <dbReference type="NCBI Taxonomy" id="1915356"/>
    <lineage>
        <taxon>Eukaryota</taxon>
        <taxon>Metamonada</taxon>
        <taxon>Parabasalia</taxon>
        <taxon>Tritrichomonadida</taxon>
        <taxon>Tritrichomonadidae</taxon>
        <taxon>Tritrichomonas</taxon>
    </lineage>
</organism>
<keyword evidence="4" id="KW-1185">Reference proteome</keyword>
<comment type="caution">
    <text evidence="3">The sequence shown here is derived from an EMBL/GenBank/DDBJ whole genome shotgun (WGS) entry which is preliminary data.</text>
</comment>
<evidence type="ECO:0000256" key="1">
    <source>
        <dbReference type="SAM" id="Coils"/>
    </source>
</evidence>
<feature type="region of interest" description="Disordered" evidence="2">
    <location>
        <begin position="1"/>
        <end position="157"/>
    </location>
</feature>